<evidence type="ECO:0000256" key="5">
    <source>
        <dbReference type="SAM" id="MobiDB-lite"/>
    </source>
</evidence>
<dbReference type="PANTHER" id="PTHR24324">
    <property type="entry name" value="HOMEOBOX PROTEIN HHEX"/>
    <property type="match status" value="1"/>
</dbReference>
<evidence type="ECO:0000256" key="1">
    <source>
        <dbReference type="ARBA" id="ARBA00023125"/>
    </source>
</evidence>
<gene>
    <name evidence="7" type="ORF">PROFUN_05982</name>
</gene>
<proteinExistence type="predicted"/>
<evidence type="ECO:0000256" key="3">
    <source>
        <dbReference type="PROSITE-ProRule" id="PRU00108"/>
    </source>
</evidence>
<evidence type="ECO:0000259" key="6">
    <source>
        <dbReference type="PROSITE" id="PS50071"/>
    </source>
</evidence>
<keyword evidence="3 4" id="KW-0539">Nucleus</keyword>
<evidence type="ECO:0000256" key="2">
    <source>
        <dbReference type="ARBA" id="ARBA00023155"/>
    </source>
</evidence>
<comment type="caution">
    <text evidence="7">The sequence shown here is derived from an EMBL/GenBank/DDBJ whole genome shotgun (WGS) entry which is preliminary data.</text>
</comment>
<evidence type="ECO:0000313" key="7">
    <source>
        <dbReference type="EMBL" id="PRP85790.1"/>
    </source>
</evidence>
<dbReference type="GO" id="GO:0000978">
    <property type="term" value="F:RNA polymerase II cis-regulatory region sequence-specific DNA binding"/>
    <property type="evidence" value="ECO:0007669"/>
    <property type="project" value="TreeGrafter"/>
</dbReference>
<dbReference type="PROSITE" id="PS50071">
    <property type="entry name" value="HOMEOBOX_2"/>
    <property type="match status" value="1"/>
</dbReference>
<accession>A0A2P6NPA7</accession>
<feature type="DNA-binding region" description="Homeobox" evidence="3">
    <location>
        <begin position="76"/>
        <end position="135"/>
    </location>
</feature>
<dbReference type="SUPFAM" id="SSF46689">
    <property type="entry name" value="Homeodomain-like"/>
    <property type="match status" value="1"/>
</dbReference>
<keyword evidence="2 3" id="KW-0371">Homeobox</keyword>
<dbReference type="InterPro" id="IPR009057">
    <property type="entry name" value="Homeodomain-like_sf"/>
</dbReference>
<reference evidence="7 8" key="1">
    <citation type="journal article" date="2018" name="Genome Biol. Evol.">
        <title>Multiple Roots of Fruiting Body Formation in Amoebozoa.</title>
        <authorList>
            <person name="Hillmann F."/>
            <person name="Forbes G."/>
            <person name="Novohradska S."/>
            <person name="Ferling I."/>
            <person name="Riege K."/>
            <person name="Groth M."/>
            <person name="Westermann M."/>
            <person name="Marz M."/>
            <person name="Spaller T."/>
            <person name="Winckler T."/>
            <person name="Schaap P."/>
            <person name="Glockner G."/>
        </authorList>
    </citation>
    <scope>NUCLEOTIDE SEQUENCE [LARGE SCALE GENOMIC DNA]</scope>
    <source>
        <strain evidence="7 8">Jena</strain>
    </source>
</reference>
<dbReference type="SMART" id="SM00389">
    <property type="entry name" value="HOX"/>
    <property type="match status" value="1"/>
</dbReference>
<dbReference type="Proteomes" id="UP000241769">
    <property type="component" value="Unassembled WGS sequence"/>
</dbReference>
<dbReference type="GO" id="GO:0030154">
    <property type="term" value="P:cell differentiation"/>
    <property type="evidence" value="ECO:0007669"/>
    <property type="project" value="TreeGrafter"/>
</dbReference>
<dbReference type="Gene3D" id="1.10.10.60">
    <property type="entry name" value="Homeodomain-like"/>
    <property type="match status" value="1"/>
</dbReference>
<protein>
    <recommendedName>
        <fullName evidence="6">Homeobox domain-containing protein</fullName>
    </recommendedName>
</protein>
<sequence>MFLQILPSNCRGKDDRPLDHGNSQTILQWLEGIDLVSFIMHRRFNQDSDFTILSNDLTWLEAWRYLRKRKSMVDDGRLHEYRTTPQQAAVLKELFSRNPTPDRRELKSAADMVDMPEQRVRTWYRNRRSKESRRRREEELMQRINRQGEDEGHISVDIHHDPEQERENPRDPRMSIKSIDVLRNHAALAKSLFWWRLPRACIGLLFKKPISGVLLKNFKTRARSEIGIWEGRVPMIDVAAHGN</sequence>
<dbReference type="InterPro" id="IPR051000">
    <property type="entry name" value="Homeobox_DNA-bind_prot"/>
</dbReference>
<keyword evidence="1 3" id="KW-0238">DNA-binding</keyword>
<dbReference type="GO" id="GO:0006357">
    <property type="term" value="P:regulation of transcription by RNA polymerase II"/>
    <property type="evidence" value="ECO:0007669"/>
    <property type="project" value="TreeGrafter"/>
</dbReference>
<feature type="domain" description="Homeobox" evidence="6">
    <location>
        <begin position="74"/>
        <end position="134"/>
    </location>
</feature>
<dbReference type="InParanoid" id="A0A2P6NPA7"/>
<dbReference type="GO" id="GO:0005634">
    <property type="term" value="C:nucleus"/>
    <property type="evidence" value="ECO:0007669"/>
    <property type="project" value="UniProtKB-SubCell"/>
</dbReference>
<evidence type="ECO:0000313" key="8">
    <source>
        <dbReference type="Proteomes" id="UP000241769"/>
    </source>
</evidence>
<feature type="region of interest" description="Disordered" evidence="5">
    <location>
        <begin position="134"/>
        <end position="172"/>
    </location>
</feature>
<dbReference type="CDD" id="cd00086">
    <property type="entry name" value="homeodomain"/>
    <property type="match status" value="1"/>
</dbReference>
<dbReference type="InterPro" id="IPR001356">
    <property type="entry name" value="HD"/>
</dbReference>
<comment type="subcellular location">
    <subcellularLocation>
        <location evidence="3 4">Nucleus</location>
    </subcellularLocation>
</comment>
<dbReference type="PANTHER" id="PTHR24324:SF9">
    <property type="entry name" value="HOMEOBOX DOMAIN-CONTAINING PROTEIN"/>
    <property type="match status" value="1"/>
</dbReference>
<organism evidence="7 8">
    <name type="scientific">Planoprotostelium fungivorum</name>
    <dbReference type="NCBI Taxonomy" id="1890364"/>
    <lineage>
        <taxon>Eukaryota</taxon>
        <taxon>Amoebozoa</taxon>
        <taxon>Evosea</taxon>
        <taxon>Variosea</taxon>
        <taxon>Cavosteliida</taxon>
        <taxon>Cavosteliaceae</taxon>
        <taxon>Planoprotostelium</taxon>
    </lineage>
</organism>
<evidence type="ECO:0000256" key="4">
    <source>
        <dbReference type="RuleBase" id="RU000682"/>
    </source>
</evidence>
<keyword evidence="8" id="KW-1185">Reference proteome</keyword>
<dbReference type="Pfam" id="PF00046">
    <property type="entry name" value="Homeodomain"/>
    <property type="match status" value="1"/>
</dbReference>
<dbReference type="EMBL" id="MDYQ01000039">
    <property type="protein sequence ID" value="PRP85790.1"/>
    <property type="molecule type" value="Genomic_DNA"/>
</dbReference>
<dbReference type="AlphaFoldDB" id="A0A2P6NPA7"/>
<name>A0A2P6NPA7_9EUKA</name>